<reference evidence="1 2" key="1">
    <citation type="submission" date="2019-05" db="EMBL/GenBank/DDBJ databases">
        <title>Another draft genome of Portunus trituberculatus and its Hox gene families provides insights of decapod evolution.</title>
        <authorList>
            <person name="Jeong J.-H."/>
            <person name="Song I."/>
            <person name="Kim S."/>
            <person name="Choi T."/>
            <person name="Kim D."/>
            <person name="Ryu S."/>
            <person name="Kim W."/>
        </authorList>
    </citation>
    <scope>NUCLEOTIDE SEQUENCE [LARGE SCALE GENOMIC DNA]</scope>
    <source>
        <tissue evidence="1">Muscle</tissue>
    </source>
</reference>
<protein>
    <submittedName>
        <fullName evidence="1">Uncharacterized protein</fullName>
    </submittedName>
</protein>
<evidence type="ECO:0000313" key="1">
    <source>
        <dbReference type="EMBL" id="MPC54999.1"/>
    </source>
</evidence>
<gene>
    <name evidence="1" type="ORF">E2C01_048929</name>
</gene>
<name>A0A5B7GBH0_PORTR</name>
<keyword evidence="2" id="KW-1185">Reference proteome</keyword>
<proteinExistence type="predicted"/>
<dbReference type="AlphaFoldDB" id="A0A5B7GBH0"/>
<evidence type="ECO:0000313" key="2">
    <source>
        <dbReference type="Proteomes" id="UP000324222"/>
    </source>
</evidence>
<dbReference type="Proteomes" id="UP000324222">
    <property type="component" value="Unassembled WGS sequence"/>
</dbReference>
<organism evidence="1 2">
    <name type="scientific">Portunus trituberculatus</name>
    <name type="common">Swimming crab</name>
    <name type="synonym">Neptunus trituberculatus</name>
    <dbReference type="NCBI Taxonomy" id="210409"/>
    <lineage>
        <taxon>Eukaryota</taxon>
        <taxon>Metazoa</taxon>
        <taxon>Ecdysozoa</taxon>
        <taxon>Arthropoda</taxon>
        <taxon>Crustacea</taxon>
        <taxon>Multicrustacea</taxon>
        <taxon>Malacostraca</taxon>
        <taxon>Eumalacostraca</taxon>
        <taxon>Eucarida</taxon>
        <taxon>Decapoda</taxon>
        <taxon>Pleocyemata</taxon>
        <taxon>Brachyura</taxon>
        <taxon>Eubrachyura</taxon>
        <taxon>Portunoidea</taxon>
        <taxon>Portunidae</taxon>
        <taxon>Portuninae</taxon>
        <taxon>Portunus</taxon>
    </lineage>
</organism>
<sequence length="214" mass="24404">MVDVRGTARHAHKVGVLAMPILLQTVATGRGWAGTNNRCTYNATAVGAGHQVHRRHCSLSRDQCGVTNSSCSYWSRSGNLSPPVERTRLPSAANWRAPKITDLMNDNYYRHWCLKSLKTYGYGHYIILSLRRSTKDEDSISWRQSVLIKAIYVFQWNVILFLYSSVVSNQGSIEIIFSLKFIILELGDMRLRIKFILLYTILKTECLNARIVLH</sequence>
<accession>A0A5B7GBH0</accession>
<dbReference type="EMBL" id="VSRR010012806">
    <property type="protein sequence ID" value="MPC54999.1"/>
    <property type="molecule type" value="Genomic_DNA"/>
</dbReference>
<comment type="caution">
    <text evidence="1">The sequence shown here is derived from an EMBL/GenBank/DDBJ whole genome shotgun (WGS) entry which is preliminary data.</text>
</comment>